<evidence type="ECO:0000256" key="10">
    <source>
        <dbReference type="ARBA" id="ARBA00022989"/>
    </source>
</evidence>
<keyword evidence="3" id="KW-0813">Transport</keyword>
<evidence type="ECO:0000256" key="1">
    <source>
        <dbReference type="ARBA" id="ARBA00004651"/>
    </source>
</evidence>
<dbReference type="InterPro" id="IPR036640">
    <property type="entry name" value="ABC1_TM_sf"/>
</dbReference>
<evidence type="ECO:0000259" key="14">
    <source>
        <dbReference type="PROSITE" id="PS50893"/>
    </source>
</evidence>
<dbReference type="InterPro" id="IPR011527">
    <property type="entry name" value="ABC1_TM_dom"/>
</dbReference>
<evidence type="ECO:0000256" key="13">
    <source>
        <dbReference type="SAM" id="Phobius"/>
    </source>
</evidence>
<proteinExistence type="inferred from homology"/>
<evidence type="ECO:0000313" key="17">
    <source>
        <dbReference type="Proteomes" id="UP000694385"/>
    </source>
</evidence>
<dbReference type="PROSITE" id="PS50893">
    <property type="entry name" value="ABC_TRANSPORTER_2"/>
    <property type="match status" value="2"/>
</dbReference>
<dbReference type="Proteomes" id="UP000694385">
    <property type="component" value="Unassembled WGS sequence"/>
</dbReference>
<dbReference type="CDD" id="cd03249">
    <property type="entry name" value="ABC_MTABC3_MDL1_MDL2"/>
    <property type="match status" value="2"/>
</dbReference>
<dbReference type="SMART" id="SM00382">
    <property type="entry name" value="AAA"/>
    <property type="match status" value="2"/>
</dbReference>
<dbReference type="InterPro" id="IPR003593">
    <property type="entry name" value="AAA+_ATPase"/>
</dbReference>
<evidence type="ECO:0000256" key="3">
    <source>
        <dbReference type="ARBA" id="ARBA00022448"/>
    </source>
</evidence>
<dbReference type="Ensembl" id="ENSJJAT00000020798.1">
    <property type="protein sequence ID" value="ENSJJAP00000014302.1"/>
    <property type="gene ID" value="ENSJJAG00000016731.1"/>
</dbReference>
<reference evidence="16" key="2">
    <citation type="submission" date="2025-09" db="UniProtKB">
        <authorList>
            <consortium name="Ensembl"/>
        </authorList>
    </citation>
    <scope>IDENTIFICATION</scope>
</reference>
<dbReference type="FunFam" id="1.20.1560.10:FF:000046">
    <property type="entry name" value="ATP-binding cassette subfamily B member 11"/>
    <property type="match status" value="1"/>
</dbReference>
<reference evidence="16" key="1">
    <citation type="submission" date="2025-08" db="UniProtKB">
        <authorList>
            <consortium name="Ensembl"/>
        </authorList>
    </citation>
    <scope>IDENTIFICATION</scope>
</reference>
<dbReference type="FunFam" id="3.40.50.300:FF:000479">
    <property type="entry name" value="Multidrug resistance protein 1A"/>
    <property type="match status" value="2"/>
</dbReference>
<feature type="transmembrane region" description="Helical" evidence="13">
    <location>
        <begin position="660"/>
        <end position="684"/>
    </location>
</feature>
<keyword evidence="8" id="KW-0067">ATP-binding</keyword>
<keyword evidence="12" id="KW-0325">Glycoprotein</keyword>
<gene>
    <name evidence="16" type="primary">LOC101595257</name>
</gene>
<keyword evidence="9" id="KW-1278">Translocase</keyword>
<keyword evidence="10 13" id="KW-1133">Transmembrane helix</keyword>
<dbReference type="PROSITE" id="PS50929">
    <property type="entry name" value="ABC_TM1F"/>
    <property type="match status" value="2"/>
</dbReference>
<dbReference type="GO" id="GO:0005743">
    <property type="term" value="C:mitochondrial inner membrane"/>
    <property type="evidence" value="ECO:0007669"/>
    <property type="project" value="TreeGrafter"/>
</dbReference>
<dbReference type="GO" id="GO:0090374">
    <property type="term" value="P:oligopeptide export from mitochondrion"/>
    <property type="evidence" value="ECO:0007669"/>
    <property type="project" value="TreeGrafter"/>
</dbReference>
<evidence type="ECO:0000256" key="7">
    <source>
        <dbReference type="ARBA" id="ARBA00022741"/>
    </source>
</evidence>
<dbReference type="GeneTree" id="ENSGT00940000155287"/>
<evidence type="ECO:0000256" key="12">
    <source>
        <dbReference type="ARBA" id="ARBA00023180"/>
    </source>
</evidence>
<feature type="transmembrane region" description="Helical" evidence="13">
    <location>
        <begin position="704"/>
        <end position="724"/>
    </location>
</feature>
<dbReference type="PROSITE" id="PS00211">
    <property type="entry name" value="ABC_TRANSPORTER_1"/>
    <property type="match status" value="2"/>
</dbReference>
<sequence length="1230" mass="136575">MFGFGIFVWKPSMKWLTASMTLFCLQFRYADSLDKLYMVLGTLAAIVHGIGLPLLMLLFGNMTDSFTNTENKILPNVINQSKNSTLPKCLYAYYYTGIGAGVLIAAYIQVSFWCLAARRQIHKIRQQFFHAIMKQEIGWFDVHDVRELNTRLTDDVSRISDGIGEKIGMFFQSITTFLAGFIVGFISGWKLTLVILAISPVIGLSSAMWAKVLSSFTTKELSAYAKAGAVAEEVLAAIKTVIAFGGQNKELQRFEFFSKLLEMLNYVSSVLLGFHKLLCESSSSHSVFFSILMGTFSIGHTSPYIEAFSNARGAAYEIFRIIDNEPSIDSFSKKGHKPHNIKGNLEFKNVHFSYPSRKEVQILKGLNLKVQSGQTVALVGNSGCGKSTTVQLLQRLYDPTEGVVSIDGQDIRTINVRYLREIIGVVSQEPVLFGTTIAENIRYGRENVTMDEIEKAVKEANAYDFIMKLPHKIDTLVGERGAQLSGGQKQRIAIARALVRNPKILLLDEATSALDTESEAVVQAALDKAREGRTTIVIAHRLSTVCNVDAIAGFGDGVIVEKGNHDELMKERGIYFKLVTMQTRGTEAELENEVYEPRSQTETFELFSEDSGSPLVRRLTHQSMHGPQAQDKKLSTKEALEENVPPASFWRILNLNLTEWPYLIVGVFCATINGVMQPAFSIVFSRIVGVFTRNDDPEIKRQNCNLFSLFFLVFGIISFITYFLQGYTFGKAGEILTKRLRYMVFKSMLRQDMSWFDDHKNTTGVLTTRLSNDAANIKGAVSSRLAGITQNIANLGTGIIISLIYGWQLTLLLLAIVPLIVLGGAIEIKMLSGQALKEKKELEASGKIATEAIENFHTVVSLTQEQRFENMYAQSLQVPYRNALRKAHIFGITFSFTQAMMYFSYAACFQFGAFLVAHHLMNFQNVMLVFSAIIFGALAAGNATSFAPDYTKAKVSASHIIMILEKVPAVDSYSTQGLKPNTLEGNITFHDIVFNYPTRPDIPVLQGLSLEVKKGQTLALVGSSGCGKSTVVQLLERFYDPLGGRVLLDGKEIKQLNVQWLRAHLGIVSQEPILFDCSISENIAYGDNSRVVSQDEIVRAAKEANIHQFIDSLPDRYNTRVGDKGTQLSGGQKQRIAIARALVRQPHILLLDEATSALDTESEKVVQEALDKAREGRTCIVITHRLSTIQNADLIIVVQNGKVKEHGTHQQLLAQKGIYFSMVQAGAKHL</sequence>
<protein>
    <submittedName>
        <fullName evidence="16">ATP-binding cassette, sub-family B member 1B</fullName>
    </submittedName>
</protein>
<dbReference type="SUPFAM" id="SSF90123">
    <property type="entry name" value="ABC transporter transmembrane region"/>
    <property type="match status" value="2"/>
</dbReference>
<keyword evidence="11 13" id="KW-0472">Membrane</keyword>
<dbReference type="Pfam" id="PF00005">
    <property type="entry name" value="ABC_tran"/>
    <property type="match status" value="2"/>
</dbReference>
<dbReference type="Gene3D" id="3.40.50.300">
    <property type="entry name" value="P-loop containing nucleotide triphosphate hydrolases"/>
    <property type="match status" value="2"/>
</dbReference>
<dbReference type="InterPro" id="IPR039421">
    <property type="entry name" value="Type_1_exporter"/>
</dbReference>
<dbReference type="Pfam" id="PF00664">
    <property type="entry name" value="ABC_membrane"/>
    <property type="match status" value="2"/>
</dbReference>
<evidence type="ECO:0000256" key="2">
    <source>
        <dbReference type="ARBA" id="ARBA00007577"/>
    </source>
</evidence>
<dbReference type="FunFam" id="1.20.1560.10:FF:000018">
    <property type="entry name" value="ATP-binding cassette subfamily B member 11"/>
    <property type="match status" value="1"/>
</dbReference>
<feature type="transmembrane region" description="Helical" evidence="13">
    <location>
        <begin position="92"/>
        <end position="116"/>
    </location>
</feature>
<evidence type="ECO:0000256" key="11">
    <source>
        <dbReference type="ARBA" id="ARBA00023136"/>
    </source>
</evidence>
<name>A0A8C5P0N7_JACJA</name>
<evidence type="ECO:0000259" key="15">
    <source>
        <dbReference type="PROSITE" id="PS50929"/>
    </source>
</evidence>
<feature type="domain" description="ABC transmembrane type-1" evidence="15">
    <location>
        <begin position="664"/>
        <end position="952"/>
    </location>
</feature>
<evidence type="ECO:0000256" key="6">
    <source>
        <dbReference type="ARBA" id="ARBA00022737"/>
    </source>
</evidence>
<dbReference type="GO" id="GO:0016887">
    <property type="term" value="F:ATP hydrolysis activity"/>
    <property type="evidence" value="ECO:0007669"/>
    <property type="project" value="InterPro"/>
</dbReference>
<comment type="subcellular location">
    <subcellularLocation>
        <location evidence="1">Cell membrane</location>
        <topology evidence="1">Multi-pass membrane protein</topology>
    </subcellularLocation>
</comment>
<dbReference type="GO" id="GO:0005524">
    <property type="term" value="F:ATP binding"/>
    <property type="evidence" value="ECO:0007669"/>
    <property type="project" value="UniProtKB-KW"/>
</dbReference>
<dbReference type="InterPro" id="IPR003439">
    <property type="entry name" value="ABC_transporter-like_ATP-bd"/>
</dbReference>
<feature type="domain" description="ABC transporter" evidence="14">
    <location>
        <begin position="345"/>
        <end position="581"/>
    </location>
</feature>
<dbReference type="GO" id="GO:0005886">
    <property type="term" value="C:plasma membrane"/>
    <property type="evidence" value="ECO:0007669"/>
    <property type="project" value="UniProtKB-SubCell"/>
</dbReference>
<dbReference type="AlphaFoldDB" id="A0A8C5P0N7"/>
<dbReference type="SUPFAM" id="SSF52540">
    <property type="entry name" value="P-loop containing nucleoside triphosphate hydrolases"/>
    <property type="match status" value="2"/>
</dbReference>
<evidence type="ECO:0000256" key="8">
    <source>
        <dbReference type="ARBA" id="ARBA00022840"/>
    </source>
</evidence>
<keyword evidence="4" id="KW-1003">Cell membrane</keyword>
<evidence type="ECO:0000256" key="9">
    <source>
        <dbReference type="ARBA" id="ARBA00022967"/>
    </source>
</evidence>
<dbReference type="InterPro" id="IPR017871">
    <property type="entry name" value="ABC_transporter-like_CS"/>
</dbReference>
<organism evidence="16 17">
    <name type="scientific">Jaculus jaculus</name>
    <name type="common">Lesser Egyptian jerboa</name>
    <dbReference type="NCBI Taxonomy" id="51337"/>
    <lineage>
        <taxon>Eukaryota</taxon>
        <taxon>Metazoa</taxon>
        <taxon>Chordata</taxon>
        <taxon>Craniata</taxon>
        <taxon>Vertebrata</taxon>
        <taxon>Euteleostomi</taxon>
        <taxon>Mammalia</taxon>
        <taxon>Eutheria</taxon>
        <taxon>Euarchontoglires</taxon>
        <taxon>Glires</taxon>
        <taxon>Rodentia</taxon>
        <taxon>Myomorpha</taxon>
        <taxon>Dipodoidea</taxon>
        <taxon>Dipodidae</taxon>
        <taxon>Dipodinae</taxon>
        <taxon>Jaculus</taxon>
    </lineage>
</organism>
<accession>A0A8C5P0N7</accession>
<dbReference type="PANTHER" id="PTHR43394">
    <property type="entry name" value="ATP-DEPENDENT PERMEASE MDL1, MITOCHONDRIAL"/>
    <property type="match status" value="1"/>
</dbReference>
<evidence type="ECO:0000256" key="4">
    <source>
        <dbReference type="ARBA" id="ARBA00022475"/>
    </source>
</evidence>
<comment type="similarity">
    <text evidence="2">Belongs to the ABC transporter superfamily. ABCB family. Multidrug resistance exporter (TC 3.A.1.201) subfamily.</text>
</comment>
<evidence type="ECO:0000256" key="5">
    <source>
        <dbReference type="ARBA" id="ARBA00022692"/>
    </source>
</evidence>
<dbReference type="GO" id="GO:0015421">
    <property type="term" value="F:ABC-type oligopeptide transporter activity"/>
    <property type="evidence" value="ECO:0007669"/>
    <property type="project" value="TreeGrafter"/>
</dbReference>
<feature type="transmembrane region" description="Helical" evidence="13">
    <location>
        <begin position="799"/>
        <end position="822"/>
    </location>
</feature>
<dbReference type="PANTHER" id="PTHR43394:SF18">
    <property type="entry name" value="ABC TRANSPORTER B FAMILY MEMBER 11-LIKE"/>
    <property type="match status" value="1"/>
</dbReference>
<dbReference type="CDD" id="cd18578">
    <property type="entry name" value="ABC_6TM_Pgp_ABCB1_D2_like"/>
    <property type="match status" value="1"/>
</dbReference>
<feature type="transmembrane region" description="Helical" evidence="13">
    <location>
        <begin position="36"/>
        <end position="59"/>
    </location>
</feature>
<feature type="domain" description="ABC transporter" evidence="14">
    <location>
        <begin position="987"/>
        <end position="1225"/>
    </location>
</feature>
<keyword evidence="6" id="KW-0677">Repeat</keyword>
<keyword evidence="17" id="KW-1185">Reference proteome</keyword>
<keyword evidence="5 13" id="KW-0812">Transmembrane</keyword>
<feature type="domain" description="ABC transmembrane type-1" evidence="15">
    <location>
        <begin position="39"/>
        <end position="255"/>
    </location>
</feature>
<keyword evidence="7" id="KW-0547">Nucleotide-binding</keyword>
<feature type="transmembrane region" description="Helical" evidence="13">
    <location>
        <begin position="927"/>
        <end position="947"/>
    </location>
</feature>
<dbReference type="InterPro" id="IPR027417">
    <property type="entry name" value="P-loop_NTPase"/>
</dbReference>
<evidence type="ECO:0000313" key="16">
    <source>
        <dbReference type="Ensembl" id="ENSJJAP00000014302.1"/>
    </source>
</evidence>
<dbReference type="Gene3D" id="1.20.1560.10">
    <property type="entry name" value="ABC transporter type 1, transmembrane domain"/>
    <property type="match status" value="2"/>
</dbReference>